<organism evidence="5 6">
    <name type="scientific">Devosia insulae DS-56</name>
    <dbReference type="NCBI Taxonomy" id="1116389"/>
    <lineage>
        <taxon>Bacteria</taxon>
        <taxon>Pseudomonadati</taxon>
        <taxon>Pseudomonadota</taxon>
        <taxon>Alphaproteobacteria</taxon>
        <taxon>Hyphomicrobiales</taxon>
        <taxon>Devosiaceae</taxon>
        <taxon>Devosia</taxon>
    </lineage>
</organism>
<keyword evidence="1 3" id="KW-0694">RNA-binding</keyword>
<dbReference type="SUPFAM" id="SSF55174">
    <property type="entry name" value="Alpha-L RNA-binding motif"/>
    <property type="match status" value="1"/>
</dbReference>
<evidence type="ECO:0000313" key="5">
    <source>
        <dbReference type="EMBL" id="OEO30971.1"/>
    </source>
</evidence>
<dbReference type="InterPro" id="IPR036986">
    <property type="entry name" value="S4_RNA-bd_sf"/>
</dbReference>
<dbReference type="Pfam" id="PF01479">
    <property type="entry name" value="S4"/>
    <property type="match status" value="1"/>
</dbReference>
<feature type="domain" description="RNA-binding S4" evidence="4">
    <location>
        <begin position="5"/>
        <end position="70"/>
    </location>
</feature>
<dbReference type="GO" id="GO:0003723">
    <property type="term" value="F:RNA binding"/>
    <property type="evidence" value="ECO:0007669"/>
    <property type="project" value="UniProtKB-KW"/>
</dbReference>
<dbReference type="EMBL" id="LAJE02000175">
    <property type="protein sequence ID" value="OEO30971.1"/>
    <property type="molecule type" value="Genomic_DNA"/>
</dbReference>
<evidence type="ECO:0000313" key="6">
    <source>
        <dbReference type="Proteomes" id="UP000095463"/>
    </source>
</evidence>
<dbReference type="InterPro" id="IPR029063">
    <property type="entry name" value="SAM-dependent_MTases_sf"/>
</dbReference>
<dbReference type="CDD" id="cd00165">
    <property type="entry name" value="S4"/>
    <property type="match status" value="1"/>
</dbReference>
<keyword evidence="6" id="KW-1185">Reference proteome</keyword>
<dbReference type="NCBIfam" id="TIGR00478">
    <property type="entry name" value="tly"/>
    <property type="match status" value="1"/>
</dbReference>
<dbReference type="InterPro" id="IPR004538">
    <property type="entry name" value="Hemolysin_A/TlyA"/>
</dbReference>
<dbReference type="GO" id="GO:0008168">
    <property type="term" value="F:methyltransferase activity"/>
    <property type="evidence" value="ECO:0007669"/>
    <property type="project" value="InterPro"/>
</dbReference>
<dbReference type="GO" id="GO:0032259">
    <property type="term" value="P:methylation"/>
    <property type="evidence" value="ECO:0007669"/>
    <property type="project" value="InterPro"/>
</dbReference>
<dbReference type="PIRSF" id="PIRSF005578">
    <property type="entry name" value="TlyA"/>
    <property type="match status" value="1"/>
</dbReference>
<dbReference type="Gene3D" id="3.40.50.150">
    <property type="entry name" value="Vaccinia Virus protein VP39"/>
    <property type="match status" value="1"/>
</dbReference>
<protein>
    <submittedName>
        <fullName evidence="5">Hemolysin</fullName>
    </submittedName>
</protein>
<name>A0A1E5XQT6_9HYPH</name>
<dbReference type="OrthoDB" id="9784736at2"/>
<dbReference type="SMART" id="SM00363">
    <property type="entry name" value="S4"/>
    <property type="match status" value="1"/>
</dbReference>
<gene>
    <name evidence="5" type="ORF">VW23_018570</name>
</gene>
<dbReference type="InterPro" id="IPR047048">
    <property type="entry name" value="TlyA"/>
</dbReference>
<dbReference type="AlphaFoldDB" id="A0A1E5XQT6"/>
<dbReference type="PANTHER" id="PTHR32319:SF0">
    <property type="entry name" value="BACTERIAL HEMOLYSIN-LIKE PROTEIN"/>
    <property type="match status" value="1"/>
</dbReference>
<dbReference type="InterPro" id="IPR002942">
    <property type="entry name" value="S4_RNA-bd"/>
</dbReference>
<accession>A0A1E5XQT6</accession>
<sequence>MSDRIRLDQALEARGLLPSRARARDAILRGTVTVNGVVATKPNQQVAAEDNIALDDPAARYVSRAALKLVAGLEAGGIEPTGRICLDLGASTGGFTQVLLERGAAKVYAVDVGHDQLHERIKANPRVVSLEGVNGRDLVPALIPEPIGLIVSDVSFVSILKVIDPALALAAPLAEAVILIKPQFEVGRPNIGKGGIVSDETAIAMAVERVIAHFIDAGWERRFTVASPIAGGDGNRETVAGFRRREGVVHRPGPRAPLP</sequence>
<evidence type="ECO:0000259" key="4">
    <source>
        <dbReference type="SMART" id="SM00363"/>
    </source>
</evidence>
<reference evidence="5 6" key="1">
    <citation type="journal article" date="2015" name="Genome Announc.">
        <title>Genome Assemblies of Three Soil-Associated Devosia species: D. insulae, D. limi, and D. soli.</title>
        <authorList>
            <person name="Hassan Y.I."/>
            <person name="Lepp D."/>
            <person name="Zhou T."/>
        </authorList>
    </citation>
    <scope>NUCLEOTIDE SEQUENCE [LARGE SCALE GENOMIC DNA]</scope>
    <source>
        <strain evidence="5 6">DS-56</strain>
    </source>
</reference>
<proteinExistence type="inferred from homology"/>
<dbReference type="PANTHER" id="PTHR32319">
    <property type="entry name" value="BACTERIAL HEMOLYSIN-LIKE PROTEIN"/>
    <property type="match status" value="1"/>
</dbReference>
<comment type="caution">
    <text evidence="5">The sequence shown here is derived from an EMBL/GenBank/DDBJ whole genome shotgun (WGS) entry which is preliminary data.</text>
</comment>
<evidence type="ECO:0000256" key="2">
    <source>
        <dbReference type="ARBA" id="ARBA00029460"/>
    </source>
</evidence>
<dbReference type="RefSeq" id="WP_069909832.1">
    <property type="nucleotide sequence ID" value="NZ_LAJE02000175.1"/>
</dbReference>
<dbReference type="Gene3D" id="3.10.290.10">
    <property type="entry name" value="RNA-binding S4 domain"/>
    <property type="match status" value="1"/>
</dbReference>
<dbReference type="Proteomes" id="UP000095463">
    <property type="component" value="Unassembled WGS sequence"/>
</dbReference>
<dbReference type="Pfam" id="PF01728">
    <property type="entry name" value="FtsJ"/>
    <property type="match status" value="1"/>
</dbReference>
<dbReference type="InterPro" id="IPR002877">
    <property type="entry name" value="RNA_MeTrfase_FtsJ_dom"/>
</dbReference>
<comment type="similarity">
    <text evidence="2">Belongs to the TlyA family.</text>
</comment>
<dbReference type="PROSITE" id="PS50889">
    <property type="entry name" value="S4"/>
    <property type="match status" value="1"/>
</dbReference>
<evidence type="ECO:0000256" key="3">
    <source>
        <dbReference type="PROSITE-ProRule" id="PRU00182"/>
    </source>
</evidence>
<dbReference type="SUPFAM" id="SSF53335">
    <property type="entry name" value="S-adenosyl-L-methionine-dependent methyltransferases"/>
    <property type="match status" value="1"/>
</dbReference>
<evidence type="ECO:0000256" key="1">
    <source>
        <dbReference type="ARBA" id="ARBA00022884"/>
    </source>
</evidence>